<reference evidence="2" key="1">
    <citation type="journal article" date="2008" name="BMC Genomics">
        <title>The genome of Aeromonas salmonicida subsp. salmonicida A449: insights into the evolution of a fish pathogen.</title>
        <authorList>
            <person name="Reith M.E."/>
            <person name="Singh R.K."/>
            <person name="Curtis B."/>
            <person name="Boyd J.M."/>
            <person name="Bouevitch A."/>
            <person name="Kimball J."/>
            <person name="Munholland J."/>
            <person name="Murphy C."/>
            <person name="Sarty D."/>
            <person name="Williams J."/>
            <person name="Nash J.H."/>
            <person name="Johnson S.C."/>
            <person name="Brown L.L."/>
        </authorList>
    </citation>
    <scope>NUCLEOTIDE SEQUENCE [LARGE SCALE GENOMIC DNA]</scope>
    <source>
        <strain evidence="2">A449</strain>
    </source>
</reference>
<dbReference type="KEGG" id="asa:ASA_3035"/>
<name>A4SQ64_AERS4</name>
<sequence>MFIPPILNNAYYYFHNSLLAEKGWHDFFMNARFNEYRDILNEIEEKSKKYEGTLEDTLVCSCCGEESKYSIPDDAIKMRLFIENRWLYREVSIMFFDEYVSNFTDVIFKNIADFDKKNK</sequence>
<dbReference type="AlphaFoldDB" id="A4SQ64"/>
<dbReference type="EMBL" id="CP000644">
    <property type="protein sequence ID" value="ABO91036.1"/>
    <property type="molecule type" value="Genomic_DNA"/>
</dbReference>
<organism evidence="1 2">
    <name type="scientific">Aeromonas salmonicida (strain A449)</name>
    <dbReference type="NCBI Taxonomy" id="382245"/>
    <lineage>
        <taxon>Bacteria</taxon>
        <taxon>Pseudomonadati</taxon>
        <taxon>Pseudomonadota</taxon>
        <taxon>Gammaproteobacteria</taxon>
        <taxon>Aeromonadales</taxon>
        <taxon>Aeromonadaceae</taxon>
        <taxon>Aeromonas</taxon>
    </lineage>
</organism>
<protein>
    <submittedName>
        <fullName evidence="1">Uncharacterized protein</fullName>
    </submittedName>
</protein>
<gene>
    <name evidence="1" type="ordered locus">ASA_3035</name>
</gene>
<proteinExistence type="predicted"/>
<accession>A4SQ64</accession>
<evidence type="ECO:0000313" key="1">
    <source>
        <dbReference type="EMBL" id="ABO91036.1"/>
    </source>
</evidence>
<dbReference type="HOGENOM" id="CLU_2056350_0_0_6"/>
<evidence type="ECO:0000313" key="2">
    <source>
        <dbReference type="Proteomes" id="UP000000225"/>
    </source>
</evidence>
<dbReference type="Proteomes" id="UP000000225">
    <property type="component" value="Chromosome"/>
</dbReference>